<feature type="domain" description="ALG11 mannosyltransferase N-terminal" evidence="16">
    <location>
        <begin position="31"/>
        <end position="249"/>
    </location>
</feature>
<dbReference type="InterPro" id="IPR038013">
    <property type="entry name" value="ALG11"/>
</dbReference>
<dbReference type="Gene3D" id="3.40.50.2000">
    <property type="entry name" value="Glycogen Phosphorylase B"/>
    <property type="match status" value="1"/>
</dbReference>
<dbReference type="InterPro" id="IPR001296">
    <property type="entry name" value="Glyco_trans_1"/>
</dbReference>
<dbReference type="Proteomes" id="UP000887577">
    <property type="component" value="Unplaced"/>
</dbReference>
<evidence type="ECO:0000256" key="14">
    <source>
        <dbReference type="RuleBase" id="RU367051"/>
    </source>
</evidence>
<evidence type="ECO:0000259" key="15">
    <source>
        <dbReference type="Pfam" id="PF00534"/>
    </source>
</evidence>
<evidence type="ECO:0000256" key="13">
    <source>
        <dbReference type="ARBA" id="ARBA00045128"/>
    </source>
</evidence>
<keyword evidence="7 14" id="KW-0808">Transferase</keyword>
<evidence type="ECO:0000256" key="10">
    <source>
        <dbReference type="ARBA" id="ARBA00022989"/>
    </source>
</evidence>
<evidence type="ECO:0000256" key="12">
    <source>
        <dbReference type="ARBA" id="ARBA00045065"/>
    </source>
</evidence>
<dbReference type="WBParaSite" id="PSU_v2.g12305.t1">
    <property type="protein sequence ID" value="PSU_v2.g12305.t1"/>
    <property type="gene ID" value="PSU_v2.g12305"/>
</dbReference>
<dbReference type="InterPro" id="IPR031814">
    <property type="entry name" value="ALG11_N"/>
</dbReference>
<proteinExistence type="inferred from homology"/>
<dbReference type="SUPFAM" id="SSF53756">
    <property type="entry name" value="UDP-Glycosyltransferase/glycogen phosphorylase"/>
    <property type="match status" value="1"/>
</dbReference>
<evidence type="ECO:0000256" key="4">
    <source>
        <dbReference type="ARBA" id="ARBA00012645"/>
    </source>
</evidence>
<dbReference type="CDD" id="cd03806">
    <property type="entry name" value="GT4_ALG11-like"/>
    <property type="match status" value="1"/>
</dbReference>
<evidence type="ECO:0000256" key="7">
    <source>
        <dbReference type="ARBA" id="ARBA00022679"/>
    </source>
</evidence>
<comment type="function">
    <text evidence="13">GDP-Man:Man(3)GlcNAc(2)-PP-Dol alpha-1,2-mannosyltransferase that operates in the biosynthetic pathway of dolichol-linked oligosaccharides, the glycan precursors employed in protein asparagine (N)-glycosylation. The assembly of dolichol-linked oligosaccharides begins on the cytosolic side of the endoplasmic reticulum membrane and finishes in its lumen. The sequential addition of sugars to dolichol pyrophosphate produces dolichol-linked oligosaccharides containing fourteen sugars, including two GlcNAcs, nine mannoses and three glucoses. Once assembled, the oligosaccharide is transferred from the lipid to nascent proteins by oligosaccharyltransferases. Catalyzes, on the cytoplasmic face of the endoplasmic reticulum, the addition of the fourth and fifth mannose residues to the dolichol-linked oligosaccharide chain, to produce Man(5)GlcNAc(2)-PP-dolichol core oligosaccharide. Man(5)GlcNAc(2)-PP-dolichol is a substrate for ALG3, the following enzyme in the biosynthetic pathway.</text>
</comment>
<evidence type="ECO:0000256" key="5">
    <source>
        <dbReference type="ARBA" id="ARBA00022018"/>
    </source>
</evidence>
<keyword evidence="9 14" id="KW-0256">Endoplasmic reticulum</keyword>
<evidence type="ECO:0000256" key="6">
    <source>
        <dbReference type="ARBA" id="ARBA00022676"/>
    </source>
</evidence>
<dbReference type="Pfam" id="PF00534">
    <property type="entry name" value="Glycos_transf_1"/>
    <property type="match status" value="1"/>
</dbReference>
<evidence type="ECO:0000256" key="8">
    <source>
        <dbReference type="ARBA" id="ARBA00022692"/>
    </source>
</evidence>
<comment type="similarity">
    <text evidence="3 14">Belongs to the glycosyltransferase group 1 family. Glycosyltransferase 4 subfamily.</text>
</comment>
<evidence type="ECO:0000256" key="11">
    <source>
        <dbReference type="ARBA" id="ARBA00023136"/>
    </source>
</evidence>
<keyword evidence="11" id="KW-0472">Membrane</keyword>
<evidence type="ECO:0000256" key="9">
    <source>
        <dbReference type="ARBA" id="ARBA00022824"/>
    </source>
</evidence>
<feature type="domain" description="Glycosyl transferase family 1" evidence="15">
    <location>
        <begin position="272"/>
        <end position="431"/>
    </location>
</feature>
<comment type="pathway">
    <text evidence="2 14">Protein modification; protein glycosylation.</text>
</comment>
<dbReference type="PANTHER" id="PTHR45919">
    <property type="entry name" value="GDP-MAN:MAN(3)GLCNAC(2)-PP-DOL ALPHA-1,2-MANNOSYLTRANSFERASE"/>
    <property type="match status" value="1"/>
</dbReference>
<accession>A0A914XWJ0</accession>
<dbReference type="GO" id="GO:0004377">
    <property type="term" value="F:GDP-Man:Man(3)GlcNAc(2)-PP-Dol alpha-1,2-mannosyltransferase activity"/>
    <property type="evidence" value="ECO:0007669"/>
    <property type="project" value="UniProtKB-UniRule"/>
</dbReference>
<protein>
    <recommendedName>
        <fullName evidence="5 14">GDP-Man:Man(3)GlcNAc(2)-PP-Dol alpha-1,2-mannosyltransferase</fullName>
        <ecNumber evidence="4 14">2.4.1.131</ecNumber>
    </recommendedName>
</protein>
<evidence type="ECO:0000259" key="16">
    <source>
        <dbReference type="Pfam" id="PF15924"/>
    </source>
</evidence>
<reference evidence="18" key="1">
    <citation type="submission" date="2022-11" db="UniProtKB">
        <authorList>
            <consortium name="WormBaseParasite"/>
        </authorList>
    </citation>
    <scope>IDENTIFICATION</scope>
</reference>
<dbReference type="Pfam" id="PF15924">
    <property type="entry name" value="ALG11_N"/>
    <property type="match status" value="1"/>
</dbReference>
<evidence type="ECO:0000313" key="18">
    <source>
        <dbReference type="WBParaSite" id="PSU_v2.g12305.t1"/>
    </source>
</evidence>
<dbReference type="EC" id="2.4.1.131" evidence="4 14"/>
<sequence length="459" mass="52697">MFFVMFILVLIGGALRYLRRIIHERYRHPQTLAFFHPFCEGGGGGERVLFQAIDTLLNAEKRSRRRFDRIIIYSKATDSTIEDVLNNVRKRFQIELIQNFDNSDRVKIELVQLRSVWLLDPKNYPRFTLILQSIAEIVVGFEAMYKFLPEVFIDTTGCPFTLPVFAWLGGCNVACYVHYPTITAQMFGRVSEGKAMYNNADFIAKNKYLTFAKLWYYRIFAYLYRFCGFAAEVIMTNGSWTTEHIKMLWPGKPVMVYPPVDVHLYEKGAKIRNKSPAIILSVGQIRPEKNHKLQIEVFQLLKQSNVNVTLTIAGGCRNDEDNQRLENLKNYAAELNVEKYIDWKINITNEELRELNNTALIGIHTMIEEHFGIAVVESISAGCIMVAHNSGGPKYDIIKEGITGYLADTAEGYAKCIKNIIDSSDVELQKMRDEAIQDVEIFSVKNFSDNFLKALNELK</sequence>
<evidence type="ECO:0000256" key="2">
    <source>
        <dbReference type="ARBA" id="ARBA00004922"/>
    </source>
</evidence>
<keyword evidence="10" id="KW-1133">Transmembrane helix</keyword>
<evidence type="ECO:0000256" key="3">
    <source>
        <dbReference type="ARBA" id="ARBA00009481"/>
    </source>
</evidence>
<dbReference type="GO" id="GO:0005789">
    <property type="term" value="C:endoplasmic reticulum membrane"/>
    <property type="evidence" value="ECO:0007669"/>
    <property type="project" value="UniProtKB-SubCell"/>
</dbReference>
<organism evidence="17 18">
    <name type="scientific">Panagrolaimus superbus</name>
    <dbReference type="NCBI Taxonomy" id="310955"/>
    <lineage>
        <taxon>Eukaryota</taxon>
        <taxon>Metazoa</taxon>
        <taxon>Ecdysozoa</taxon>
        <taxon>Nematoda</taxon>
        <taxon>Chromadorea</taxon>
        <taxon>Rhabditida</taxon>
        <taxon>Tylenchina</taxon>
        <taxon>Panagrolaimomorpha</taxon>
        <taxon>Panagrolaimoidea</taxon>
        <taxon>Panagrolaimidae</taxon>
        <taxon>Panagrolaimus</taxon>
    </lineage>
</organism>
<evidence type="ECO:0000313" key="17">
    <source>
        <dbReference type="Proteomes" id="UP000887577"/>
    </source>
</evidence>
<comment type="subcellular location">
    <subcellularLocation>
        <location evidence="1">Endoplasmic reticulum membrane</location>
        <topology evidence="1">Single-pass membrane protein</topology>
    </subcellularLocation>
</comment>
<name>A0A914XWJ0_9BILA</name>
<comment type="catalytic activity">
    <reaction evidence="12 14">
        <text>an alpha-D-Man-(1-&gt;3)-[alpha-D-Man-(1-&gt;6)]-beta-D-Man-(1-&gt;4)-beta-D-GlcNAc-(1-&gt;4)-alpha-D-GlcNAc-diphospho-di-trans,poly-cis-dolichol + 2 GDP-alpha-D-mannose = an alpha-D-Man-(1-&gt;2)-alpha-D-Man-(1-&gt;2)-alpha-D-Man-(1-&gt;3)-[alpha-D-Man-(1-&gt;6)]-beta-D-Man-(1-&gt;4)-beta-D-GlcNAc-(1-&gt;4)-alpha-D-GlcNAc-diphospho-di-trans,poly-cis-dolichol + 2 GDP + 2 H(+)</text>
        <dbReference type="Rhea" id="RHEA:29523"/>
        <dbReference type="Rhea" id="RHEA-COMP:19515"/>
        <dbReference type="Rhea" id="RHEA-COMP:19516"/>
        <dbReference type="ChEBI" id="CHEBI:15378"/>
        <dbReference type="ChEBI" id="CHEBI:57527"/>
        <dbReference type="ChEBI" id="CHEBI:58189"/>
        <dbReference type="ChEBI" id="CHEBI:132511"/>
        <dbReference type="ChEBI" id="CHEBI:132515"/>
        <dbReference type="EC" id="2.4.1.131"/>
    </reaction>
    <physiologicalReaction direction="left-to-right" evidence="12 14">
        <dbReference type="Rhea" id="RHEA:29524"/>
    </physiologicalReaction>
</comment>
<dbReference type="GO" id="GO:0006487">
    <property type="term" value="P:protein N-linked glycosylation"/>
    <property type="evidence" value="ECO:0007669"/>
    <property type="project" value="TreeGrafter"/>
</dbReference>
<keyword evidence="8" id="KW-0812">Transmembrane</keyword>
<dbReference type="AlphaFoldDB" id="A0A914XWJ0"/>
<dbReference type="PANTHER" id="PTHR45919:SF1">
    <property type="entry name" value="GDP-MAN:MAN(3)GLCNAC(2)-PP-DOL ALPHA-1,2-MANNOSYLTRANSFERASE"/>
    <property type="match status" value="1"/>
</dbReference>
<evidence type="ECO:0000256" key="1">
    <source>
        <dbReference type="ARBA" id="ARBA00004389"/>
    </source>
</evidence>
<keyword evidence="17" id="KW-1185">Reference proteome</keyword>
<keyword evidence="6 14" id="KW-0328">Glycosyltransferase</keyword>